<evidence type="ECO:0008006" key="6">
    <source>
        <dbReference type="Google" id="ProtNLM"/>
    </source>
</evidence>
<dbReference type="InterPro" id="IPR005322">
    <property type="entry name" value="Peptidase_C69"/>
</dbReference>
<feature type="signal peptide" evidence="3">
    <location>
        <begin position="1"/>
        <end position="17"/>
    </location>
</feature>
<dbReference type="GO" id="GO:0006508">
    <property type="term" value="P:proteolysis"/>
    <property type="evidence" value="ECO:0007669"/>
    <property type="project" value="InterPro"/>
</dbReference>
<dbReference type="PANTHER" id="PTHR12994:SF17">
    <property type="entry name" value="LD30995P"/>
    <property type="match status" value="1"/>
</dbReference>
<organism evidence="4 5">
    <name type="scientific">Prymnesium parvum</name>
    <name type="common">Toxic golden alga</name>
    <dbReference type="NCBI Taxonomy" id="97485"/>
    <lineage>
        <taxon>Eukaryota</taxon>
        <taxon>Haptista</taxon>
        <taxon>Haptophyta</taxon>
        <taxon>Prymnesiophyceae</taxon>
        <taxon>Prymnesiales</taxon>
        <taxon>Prymnesiaceae</taxon>
        <taxon>Prymnesium</taxon>
    </lineage>
</organism>
<keyword evidence="2" id="KW-0472">Membrane</keyword>
<evidence type="ECO:0000256" key="1">
    <source>
        <dbReference type="ARBA" id="ARBA00005705"/>
    </source>
</evidence>
<name>A0AB34JAL4_PRYPA</name>
<reference evidence="4 5" key="1">
    <citation type="journal article" date="2024" name="Science">
        <title>Giant polyketide synthase enzymes in the biosynthesis of giant marine polyether toxins.</title>
        <authorList>
            <person name="Fallon T.R."/>
            <person name="Shende V.V."/>
            <person name="Wierzbicki I.H."/>
            <person name="Pendleton A.L."/>
            <person name="Watervoot N.F."/>
            <person name="Auber R.P."/>
            <person name="Gonzalez D.J."/>
            <person name="Wisecaver J.H."/>
            <person name="Moore B.S."/>
        </authorList>
    </citation>
    <scope>NUCLEOTIDE SEQUENCE [LARGE SCALE GENOMIC DNA]</scope>
    <source>
        <strain evidence="4 5">12B1</strain>
    </source>
</reference>
<sequence length="660" mass="70972">MRLARFLAICSLTPARACTNIIVSRGASSDGSTIMAYNADDANTYGSLVHFPAADYEPGAMREVWDWDDAIYLGSIPEAPHTFNVVGNVNEHGLMIGESTFGGVHQLDGHGTGAILDYGSLMWITLQRARTAREAISTMDSLVQTYGYASDGESFTIADGTEAWLLEMIGKGKERGAVWVAMRVPDGFIGGTANQARIRTFPLDEPEQCLYSADIVSFAQRAGLYPAGAAAADFSFSDTFDPLTFSGARHGESRVWSVFQRATGGALDEYAAYARGEELWHRMPLFVRVARPLAVEEVMELMRTHAEGTWFDATDTAGEDVGAGAGHSPYRMRPLVWRWGGEAYVNERTVSTQQTAWAAVSQSRGWLPPPIRALLWWAPDDSGTAVRTPLYGGARAIPAAYGDVVGQVPGAGQPYGVGGDALHMDLRSAFWVYNLVAHMAYGERYAEAMPLIAAKVGEVQRRLLGAAAATDAAAARLLAADAHSAAAYDAITRFGVQTGQALVEEWRGFWMFLFARFRDGVTLGAPALPLCSRRGNYSGCACKLLPSVREVGYGSRWRARIAAETAARTRKANFRAEGRKVQLMAAKGRAGEAEVEEVGLADAHAGGGGGGAYASAAVLSFAAGVVCTLLVGWAGGKYSRHVARRRADADERKFHLVLDK</sequence>
<evidence type="ECO:0000313" key="4">
    <source>
        <dbReference type="EMBL" id="KAL1518719.1"/>
    </source>
</evidence>
<dbReference type="Proteomes" id="UP001515480">
    <property type="component" value="Unassembled WGS sequence"/>
</dbReference>
<evidence type="ECO:0000313" key="5">
    <source>
        <dbReference type="Proteomes" id="UP001515480"/>
    </source>
</evidence>
<keyword evidence="2" id="KW-0812">Transmembrane</keyword>
<dbReference type="GO" id="GO:0070004">
    <property type="term" value="F:cysteine-type exopeptidase activity"/>
    <property type="evidence" value="ECO:0007669"/>
    <property type="project" value="InterPro"/>
</dbReference>
<accession>A0AB34JAL4</accession>
<dbReference type="GO" id="GO:0016805">
    <property type="term" value="F:dipeptidase activity"/>
    <property type="evidence" value="ECO:0007669"/>
    <property type="project" value="InterPro"/>
</dbReference>
<dbReference type="Gene3D" id="3.60.60.10">
    <property type="entry name" value="Penicillin V Acylase, Chain A"/>
    <property type="match status" value="1"/>
</dbReference>
<comment type="caution">
    <text evidence="4">The sequence shown here is derived from an EMBL/GenBank/DDBJ whole genome shotgun (WGS) entry which is preliminary data.</text>
</comment>
<keyword evidence="2" id="KW-1133">Transmembrane helix</keyword>
<protein>
    <recommendedName>
        <fullName evidence="6">Membrane dipeptidase</fullName>
    </recommendedName>
</protein>
<comment type="similarity">
    <text evidence="1">Belongs to the peptidase C69 family. Secernin subfamily.</text>
</comment>
<feature type="transmembrane region" description="Helical" evidence="2">
    <location>
        <begin position="612"/>
        <end position="636"/>
    </location>
</feature>
<keyword evidence="5" id="KW-1185">Reference proteome</keyword>
<proteinExistence type="inferred from homology"/>
<evidence type="ECO:0000256" key="3">
    <source>
        <dbReference type="SAM" id="SignalP"/>
    </source>
</evidence>
<evidence type="ECO:0000256" key="2">
    <source>
        <dbReference type="SAM" id="Phobius"/>
    </source>
</evidence>
<dbReference type="AlphaFoldDB" id="A0AB34JAL4"/>
<feature type="chain" id="PRO_5044308743" description="Membrane dipeptidase" evidence="3">
    <location>
        <begin position="18"/>
        <end position="660"/>
    </location>
</feature>
<dbReference type="PANTHER" id="PTHR12994">
    <property type="entry name" value="SECERNIN"/>
    <property type="match status" value="1"/>
</dbReference>
<dbReference type="Pfam" id="PF03577">
    <property type="entry name" value="Peptidase_C69"/>
    <property type="match status" value="1"/>
</dbReference>
<dbReference type="EMBL" id="JBGBPQ010000010">
    <property type="protein sequence ID" value="KAL1518719.1"/>
    <property type="molecule type" value="Genomic_DNA"/>
</dbReference>
<gene>
    <name evidence="4" type="ORF">AB1Y20_003006</name>
</gene>
<keyword evidence="3" id="KW-0732">Signal</keyword>